<feature type="compositionally biased region" description="Low complexity" evidence="1">
    <location>
        <begin position="294"/>
        <end position="305"/>
    </location>
</feature>
<gene>
    <name evidence="3" type="ORF">M406DRAFT_350271</name>
</gene>
<feature type="transmembrane region" description="Helical" evidence="2">
    <location>
        <begin position="81"/>
        <end position="98"/>
    </location>
</feature>
<dbReference type="OrthoDB" id="5279542at2759"/>
<keyword evidence="2" id="KW-0812">Transmembrane</keyword>
<reference evidence="3" key="1">
    <citation type="journal article" date="2020" name="Phytopathology">
        <title>Genome sequence of the chestnut blight fungus Cryphonectria parasitica EP155: A fundamental resource for an archetypical invasive plant pathogen.</title>
        <authorList>
            <person name="Crouch J.A."/>
            <person name="Dawe A."/>
            <person name="Aerts A."/>
            <person name="Barry K."/>
            <person name="Churchill A.C.L."/>
            <person name="Grimwood J."/>
            <person name="Hillman B."/>
            <person name="Milgroom M.G."/>
            <person name="Pangilinan J."/>
            <person name="Smith M."/>
            <person name="Salamov A."/>
            <person name="Schmutz J."/>
            <person name="Yadav J."/>
            <person name="Grigoriev I.V."/>
            <person name="Nuss D."/>
        </authorList>
    </citation>
    <scope>NUCLEOTIDE SEQUENCE</scope>
    <source>
        <strain evidence="3">EP155</strain>
    </source>
</reference>
<evidence type="ECO:0000256" key="1">
    <source>
        <dbReference type="SAM" id="MobiDB-lite"/>
    </source>
</evidence>
<name>A0A9P4Y5N2_CRYP1</name>
<dbReference type="RefSeq" id="XP_040777773.1">
    <property type="nucleotide sequence ID" value="XM_040922536.1"/>
</dbReference>
<accession>A0A9P4Y5N2</accession>
<proteinExistence type="predicted"/>
<keyword evidence="4" id="KW-1185">Reference proteome</keyword>
<protein>
    <recommendedName>
        <fullName evidence="5">MARVEL domain-containing protein</fullName>
    </recommendedName>
</protein>
<keyword evidence="2" id="KW-1133">Transmembrane helix</keyword>
<evidence type="ECO:0000256" key="2">
    <source>
        <dbReference type="SAM" id="Phobius"/>
    </source>
</evidence>
<comment type="caution">
    <text evidence="3">The sequence shown here is derived from an EMBL/GenBank/DDBJ whole genome shotgun (WGS) entry which is preliminary data.</text>
</comment>
<keyword evidence="2" id="KW-0472">Membrane</keyword>
<dbReference type="AlphaFoldDB" id="A0A9P4Y5N2"/>
<evidence type="ECO:0000313" key="3">
    <source>
        <dbReference type="EMBL" id="KAF3766812.1"/>
    </source>
</evidence>
<dbReference type="Proteomes" id="UP000803844">
    <property type="component" value="Unassembled WGS sequence"/>
</dbReference>
<feature type="transmembrane region" description="Helical" evidence="2">
    <location>
        <begin position="190"/>
        <end position="210"/>
    </location>
</feature>
<feature type="transmembrane region" description="Helical" evidence="2">
    <location>
        <begin position="54"/>
        <end position="75"/>
    </location>
</feature>
<feature type="compositionally biased region" description="Polar residues" evidence="1">
    <location>
        <begin position="16"/>
        <end position="28"/>
    </location>
</feature>
<organism evidence="3 4">
    <name type="scientific">Cryphonectria parasitica (strain ATCC 38755 / EP155)</name>
    <dbReference type="NCBI Taxonomy" id="660469"/>
    <lineage>
        <taxon>Eukaryota</taxon>
        <taxon>Fungi</taxon>
        <taxon>Dikarya</taxon>
        <taxon>Ascomycota</taxon>
        <taxon>Pezizomycotina</taxon>
        <taxon>Sordariomycetes</taxon>
        <taxon>Sordariomycetidae</taxon>
        <taxon>Diaporthales</taxon>
        <taxon>Cryphonectriaceae</taxon>
        <taxon>Cryphonectria-Endothia species complex</taxon>
        <taxon>Cryphonectria</taxon>
    </lineage>
</organism>
<feature type="region of interest" description="Disordered" evidence="1">
    <location>
        <begin position="1"/>
        <end position="28"/>
    </location>
</feature>
<evidence type="ECO:0008006" key="5">
    <source>
        <dbReference type="Google" id="ProtNLM"/>
    </source>
</evidence>
<dbReference type="GeneID" id="63839665"/>
<sequence length="316" mass="33623">MSLPSASIPEKPAPAQFSNMPSSQTAQPAVRQSQFQPIELPPVEKFKPSRPFSLGKLVLGGFNLVFAVITLGLSVGVITQFYYFDAWLGAIIMAAAVAEDITLMARRSIYRPIHPGAHVGVHLILWILALLATVSLAFSLSYTLADWSVDANCSDSNFDYYNGESYVYCGFDTFTSLGQANRYFHLLESLVAFSVLLTVAHFVLFVLACIETDRRRKYGKLTKVVYLVASDGPADGRTYYTQVASPQAAAAVRRQSQIAHPAPAQVRGPTGGETAAAAAPGSEAYGYYSPAPAGAPHAGGSAAGSLSLKTGGPSYA</sequence>
<feature type="region of interest" description="Disordered" evidence="1">
    <location>
        <begin position="294"/>
        <end position="316"/>
    </location>
</feature>
<dbReference type="EMBL" id="MU032346">
    <property type="protein sequence ID" value="KAF3766812.1"/>
    <property type="molecule type" value="Genomic_DNA"/>
</dbReference>
<evidence type="ECO:0000313" key="4">
    <source>
        <dbReference type="Proteomes" id="UP000803844"/>
    </source>
</evidence>
<feature type="transmembrane region" description="Helical" evidence="2">
    <location>
        <begin position="119"/>
        <end position="140"/>
    </location>
</feature>